<organism evidence="7 8">
    <name type="scientific">Arthrobacter ginkgonis</name>
    <dbReference type="NCBI Taxonomy" id="1630594"/>
    <lineage>
        <taxon>Bacteria</taxon>
        <taxon>Bacillati</taxon>
        <taxon>Actinomycetota</taxon>
        <taxon>Actinomycetes</taxon>
        <taxon>Micrococcales</taxon>
        <taxon>Micrococcaceae</taxon>
        <taxon>Arthrobacter</taxon>
    </lineage>
</organism>
<comment type="caution">
    <text evidence="7">The sequence shown here is derived from an EMBL/GenBank/DDBJ whole genome shotgun (WGS) entry which is preliminary data.</text>
</comment>
<dbReference type="EMBL" id="BAABEO010000026">
    <property type="protein sequence ID" value="GAA3699707.1"/>
    <property type="molecule type" value="Genomic_DNA"/>
</dbReference>
<evidence type="ECO:0000256" key="2">
    <source>
        <dbReference type="ARBA" id="ARBA00023052"/>
    </source>
</evidence>
<protein>
    <submittedName>
        <fullName evidence="7">Thiamine pyrophosphate-binding protein</fullName>
    </submittedName>
</protein>
<dbReference type="NCBIfam" id="NF006122">
    <property type="entry name" value="PRK08266.1"/>
    <property type="match status" value="1"/>
</dbReference>
<feature type="domain" description="Thiamine pyrophosphate enzyme TPP-binding" evidence="5">
    <location>
        <begin position="414"/>
        <end position="552"/>
    </location>
</feature>
<dbReference type="CDD" id="cd07035">
    <property type="entry name" value="TPP_PYR_POX_like"/>
    <property type="match status" value="1"/>
</dbReference>
<dbReference type="SUPFAM" id="SSF52518">
    <property type="entry name" value="Thiamin diphosphate-binding fold (THDP-binding)"/>
    <property type="match status" value="2"/>
</dbReference>
<gene>
    <name evidence="7" type="ORF">GCM10023081_40670</name>
</gene>
<dbReference type="InterPro" id="IPR012001">
    <property type="entry name" value="Thiamin_PyroP_enz_TPP-bd_dom"/>
</dbReference>
<accession>A0ABP7D5T3</accession>
<dbReference type="InterPro" id="IPR045229">
    <property type="entry name" value="TPP_enz"/>
</dbReference>
<dbReference type="SUPFAM" id="SSF52467">
    <property type="entry name" value="DHS-like NAD/FAD-binding domain"/>
    <property type="match status" value="1"/>
</dbReference>
<evidence type="ECO:0000256" key="3">
    <source>
        <dbReference type="RuleBase" id="RU362132"/>
    </source>
</evidence>
<dbReference type="Gene3D" id="3.40.50.970">
    <property type="match status" value="2"/>
</dbReference>
<sequence>MRARPLTALLGVVDDHAKTYIEYKQLFEGGQSMTRMTGGDALTKALITEGTETVFGIPGVQLDGLTDGMYRHQGELHLMVPRHEQTTTYMADGYHRVTGRPGVAMVVPGPGVLNAGAGLATAYACSSQVLLLAGTIPSTQVGQGLGALHEIPAQTETLRGLTKWTGTATCAEEIPELVHEAFRQMRTGRPRPVALEVAPDILHAVADIEVGAPFEITTPKVDGADLAQLVELLNSSKRPVIYAGGGVKGERAFSLLAQLADLLDAPVVMSENGRGAIDARDPHALPAFALWELRDRADAILSLGSRFVTPFGQQMNTGDARVALVNIDADDLAKPRHADIAVLADATAVLEALVGALGKRASWQGEIAVMRAECDRRVRELVAPQMEFIDAIRAAMPADGVYVNELTQIGYVSTYGFPVQAPNSYVWPGYQGTLGYAMPTALGAAVGAAGRPVVVVTGDGGIGWSLQELATAKRYNIPVVIVLFEDKRFGNVWRIQRDRYEGRFIGSDLVNPDFETLAKAFGVRFTLAEDAAAVNKAVAEGIAAGEPTLVTVPVDVFPTPWPFIHEPH</sequence>
<feature type="domain" description="Thiamine pyrophosphate enzyme N-terminal TPP-binding" evidence="6">
    <location>
        <begin position="36"/>
        <end position="149"/>
    </location>
</feature>
<feature type="domain" description="Thiamine pyrophosphate enzyme central" evidence="4">
    <location>
        <begin position="226"/>
        <end position="353"/>
    </location>
</feature>
<dbReference type="Proteomes" id="UP001500752">
    <property type="component" value="Unassembled WGS sequence"/>
</dbReference>
<keyword evidence="8" id="KW-1185">Reference proteome</keyword>
<dbReference type="PANTHER" id="PTHR18968">
    <property type="entry name" value="THIAMINE PYROPHOSPHATE ENZYMES"/>
    <property type="match status" value="1"/>
</dbReference>
<dbReference type="InterPro" id="IPR029061">
    <property type="entry name" value="THDP-binding"/>
</dbReference>
<dbReference type="Pfam" id="PF02776">
    <property type="entry name" value="TPP_enzyme_N"/>
    <property type="match status" value="1"/>
</dbReference>
<evidence type="ECO:0000313" key="8">
    <source>
        <dbReference type="Proteomes" id="UP001500752"/>
    </source>
</evidence>
<dbReference type="PANTHER" id="PTHR18968:SF167">
    <property type="entry name" value="ACETOLACTATE SYNTHASE LARGE SUBUNIT ILVB2-RELATED"/>
    <property type="match status" value="1"/>
</dbReference>
<evidence type="ECO:0000259" key="6">
    <source>
        <dbReference type="Pfam" id="PF02776"/>
    </source>
</evidence>
<evidence type="ECO:0000259" key="4">
    <source>
        <dbReference type="Pfam" id="PF00205"/>
    </source>
</evidence>
<dbReference type="Pfam" id="PF00205">
    <property type="entry name" value="TPP_enzyme_M"/>
    <property type="match status" value="1"/>
</dbReference>
<dbReference type="CDD" id="cd00568">
    <property type="entry name" value="TPP_enzymes"/>
    <property type="match status" value="1"/>
</dbReference>
<comment type="similarity">
    <text evidence="1 3">Belongs to the TPP enzyme family.</text>
</comment>
<reference evidence="8" key="1">
    <citation type="journal article" date="2019" name="Int. J. Syst. Evol. Microbiol.">
        <title>The Global Catalogue of Microorganisms (GCM) 10K type strain sequencing project: providing services to taxonomists for standard genome sequencing and annotation.</title>
        <authorList>
            <consortium name="The Broad Institute Genomics Platform"/>
            <consortium name="The Broad Institute Genome Sequencing Center for Infectious Disease"/>
            <person name="Wu L."/>
            <person name="Ma J."/>
        </authorList>
    </citation>
    <scope>NUCLEOTIDE SEQUENCE [LARGE SCALE GENOMIC DNA]</scope>
    <source>
        <strain evidence="8">JCM 30742</strain>
    </source>
</reference>
<dbReference type="InterPro" id="IPR012000">
    <property type="entry name" value="Thiamin_PyroP_enz_cen_dom"/>
</dbReference>
<evidence type="ECO:0000313" key="7">
    <source>
        <dbReference type="EMBL" id="GAA3699707.1"/>
    </source>
</evidence>
<dbReference type="InterPro" id="IPR011766">
    <property type="entry name" value="TPP_enzyme_TPP-bd"/>
</dbReference>
<keyword evidence="2 3" id="KW-0786">Thiamine pyrophosphate</keyword>
<evidence type="ECO:0000256" key="1">
    <source>
        <dbReference type="ARBA" id="ARBA00007812"/>
    </source>
</evidence>
<proteinExistence type="inferred from homology"/>
<evidence type="ECO:0000259" key="5">
    <source>
        <dbReference type="Pfam" id="PF02775"/>
    </source>
</evidence>
<dbReference type="InterPro" id="IPR029035">
    <property type="entry name" value="DHS-like_NAD/FAD-binding_dom"/>
</dbReference>
<dbReference type="Gene3D" id="3.40.50.1220">
    <property type="entry name" value="TPP-binding domain"/>
    <property type="match status" value="1"/>
</dbReference>
<name>A0ABP7D5T3_9MICC</name>
<dbReference type="Pfam" id="PF02775">
    <property type="entry name" value="TPP_enzyme_C"/>
    <property type="match status" value="1"/>
</dbReference>